<organism evidence="2 3">
    <name type="scientific">Lactobacillus delbrueckii</name>
    <dbReference type="NCBI Taxonomy" id="1584"/>
    <lineage>
        <taxon>Bacteria</taxon>
        <taxon>Bacillati</taxon>
        <taxon>Bacillota</taxon>
        <taxon>Bacilli</taxon>
        <taxon>Lactobacillales</taxon>
        <taxon>Lactobacillaceae</taxon>
        <taxon>Lactobacillus</taxon>
    </lineage>
</organism>
<name>A0AAW5YY22_9LACO</name>
<feature type="domain" description="Transposase IS66 central" evidence="1">
    <location>
        <begin position="2"/>
        <end position="88"/>
    </location>
</feature>
<dbReference type="AlphaFoldDB" id="A0AAW5YY22"/>
<accession>A0AAW5YY22</accession>
<dbReference type="RefSeq" id="WP_271025131.1">
    <property type="nucleotide sequence ID" value="NZ_JAQIEY010000153.1"/>
</dbReference>
<evidence type="ECO:0000313" key="2">
    <source>
        <dbReference type="EMBL" id="MDA3768832.1"/>
    </source>
</evidence>
<evidence type="ECO:0000259" key="1">
    <source>
        <dbReference type="Pfam" id="PF03050"/>
    </source>
</evidence>
<comment type="caution">
    <text evidence="2">The sequence shown here is derived from an EMBL/GenBank/DDBJ whole genome shotgun (WGS) entry which is preliminary data.</text>
</comment>
<dbReference type="InterPro" id="IPR052344">
    <property type="entry name" value="Transposase-related"/>
</dbReference>
<sequence>KVPAYRQEKDLRRMGLPLDHKTVSNWHIKVCEYYLSSLYELLRKELLKLDVIHADETPYRVLDSERAKDYVWTFLSGKHAEKPIVLYH</sequence>
<protein>
    <submittedName>
        <fullName evidence="2">Transposase</fullName>
    </submittedName>
</protein>
<reference evidence="2" key="1">
    <citation type="submission" date="2023-01" db="EMBL/GenBank/DDBJ databases">
        <title>Sequencing of the bacterial strains from artisanal fermented milk Matsoni.</title>
        <authorList>
            <person name="Rozman V."/>
            <person name="Accetto T."/>
            <person name="Bogovic Matijasic B."/>
        </authorList>
    </citation>
    <scope>NUCLEOTIDE SEQUENCE</scope>
    <source>
        <strain evidence="2">Lbl333</strain>
    </source>
</reference>
<dbReference type="Proteomes" id="UP001210502">
    <property type="component" value="Unassembled WGS sequence"/>
</dbReference>
<feature type="non-terminal residue" evidence="2">
    <location>
        <position position="1"/>
    </location>
</feature>
<dbReference type="PANTHER" id="PTHR33678:SF2">
    <property type="match status" value="1"/>
</dbReference>
<gene>
    <name evidence="2" type="ORF">PF586_10805</name>
</gene>
<proteinExistence type="predicted"/>
<dbReference type="PANTHER" id="PTHR33678">
    <property type="entry name" value="BLL1576 PROTEIN"/>
    <property type="match status" value="1"/>
</dbReference>
<feature type="non-terminal residue" evidence="2">
    <location>
        <position position="88"/>
    </location>
</feature>
<evidence type="ECO:0000313" key="3">
    <source>
        <dbReference type="Proteomes" id="UP001210502"/>
    </source>
</evidence>
<dbReference type="Pfam" id="PF03050">
    <property type="entry name" value="DDE_Tnp_IS66"/>
    <property type="match status" value="1"/>
</dbReference>
<dbReference type="InterPro" id="IPR004291">
    <property type="entry name" value="Transposase_IS66_central"/>
</dbReference>
<dbReference type="EMBL" id="JAQIEY010000153">
    <property type="protein sequence ID" value="MDA3768832.1"/>
    <property type="molecule type" value="Genomic_DNA"/>
</dbReference>